<evidence type="ECO:0000313" key="1">
    <source>
        <dbReference type="EMBL" id="SVC88148.1"/>
    </source>
</evidence>
<gene>
    <name evidence="1" type="ORF">METZ01_LOCUS341002</name>
</gene>
<dbReference type="AlphaFoldDB" id="A0A382QTC0"/>
<organism evidence="1">
    <name type="scientific">marine metagenome</name>
    <dbReference type="NCBI Taxonomy" id="408172"/>
    <lineage>
        <taxon>unclassified sequences</taxon>
        <taxon>metagenomes</taxon>
        <taxon>ecological metagenomes</taxon>
    </lineage>
</organism>
<sequence>LVSNSADTAARDVAVIHNQNVAAVGATALHLQSDGGRGLKVTSTLATGLPSIEIVSSHSTADASLITASSLTTGKALHVTSAGASRTGHMVHLASTNTGAGSTGDVLHVKAHTSTNTAMIANFANATTNVLSVMVGGGVKIDGDLDVTGSTTQLRTTSAVVNDKTLVLGAVGDAVTGVTFSQHADTPVFTTTANHGLSVDDVIFVVTSTSSVITSEQILTLASVPNATTFTVDGSQNTSSDGSTRTISYTGPQLDSGVDDAGLYVPGSTALHYMKWDDDDNFWEFNDSLKVDTTTQFVLPKGTSLQRPVALSATQAAATPGAMRFNTDT</sequence>
<proteinExistence type="predicted"/>
<feature type="non-terminal residue" evidence="1">
    <location>
        <position position="1"/>
    </location>
</feature>
<dbReference type="EMBL" id="UINC01116419">
    <property type="protein sequence ID" value="SVC88148.1"/>
    <property type="molecule type" value="Genomic_DNA"/>
</dbReference>
<accession>A0A382QTC0</accession>
<reference evidence="1" key="1">
    <citation type="submission" date="2018-05" db="EMBL/GenBank/DDBJ databases">
        <authorList>
            <person name="Lanie J.A."/>
            <person name="Ng W.-L."/>
            <person name="Kazmierczak K.M."/>
            <person name="Andrzejewski T.M."/>
            <person name="Davidsen T.M."/>
            <person name="Wayne K.J."/>
            <person name="Tettelin H."/>
            <person name="Glass J.I."/>
            <person name="Rusch D."/>
            <person name="Podicherti R."/>
            <person name="Tsui H.-C.T."/>
            <person name="Winkler M.E."/>
        </authorList>
    </citation>
    <scope>NUCLEOTIDE SEQUENCE</scope>
</reference>
<name>A0A382QTC0_9ZZZZ</name>
<feature type="non-terminal residue" evidence="1">
    <location>
        <position position="329"/>
    </location>
</feature>
<protein>
    <submittedName>
        <fullName evidence="1">Uncharacterized protein</fullName>
    </submittedName>
</protein>